<dbReference type="EMBL" id="JAZGJU010000023">
    <property type="protein sequence ID" value="MEE6128090.1"/>
    <property type="molecule type" value="Genomic_DNA"/>
</dbReference>
<sequence>MIKFNFNANVNIKTNGAPVHRKSLKIFLIVSAVFIFICISSMMVLGSLISSLGSMDRDEEYSQHMEEIAALPGLKCTIHTNITVKAPLSGKEAAFYALRVATARQSKDPVEIYETFDYSIIAGYPKGTQVSVDGKLYDIDFKLWMADGIIDQNHFTQKVYATNYKTPYYLQNYQPTENPKVSLLKGRHPWISSFLGTSGLNNILVSEYVFQDGDQVYIKGRILHNRIIPFVEHMVY</sequence>
<organism evidence="2 3">
    <name type="scientific">Chryseobacterium arthrosphaerae</name>
    <dbReference type="NCBI Taxonomy" id="651561"/>
    <lineage>
        <taxon>Bacteria</taxon>
        <taxon>Pseudomonadati</taxon>
        <taxon>Bacteroidota</taxon>
        <taxon>Flavobacteriia</taxon>
        <taxon>Flavobacteriales</taxon>
        <taxon>Weeksellaceae</taxon>
        <taxon>Chryseobacterium group</taxon>
        <taxon>Chryseobacterium</taxon>
    </lineage>
</organism>
<gene>
    <name evidence="2" type="ORF">V2E39_11915</name>
</gene>
<feature type="transmembrane region" description="Helical" evidence="1">
    <location>
        <begin position="26"/>
        <end position="49"/>
    </location>
</feature>
<protein>
    <recommendedName>
        <fullName evidence="4">ABC transporter permease</fullName>
    </recommendedName>
</protein>
<name>A0ABU7QZW7_9FLAO</name>
<evidence type="ECO:0008006" key="4">
    <source>
        <dbReference type="Google" id="ProtNLM"/>
    </source>
</evidence>
<keyword evidence="3" id="KW-1185">Reference proteome</keyword>
<proteinExistence type="predicted"/>
<dbReference type="RefSeq" id="WP_241310088.1">
    <property type="nucleotide sequence ID" value="NZ_JAKYXJ010000006.1"/>
</dbReference>
<evidence type="ECO:0000256" key="1">
    <source>
        <dbReference type="SAM" id="Phobius"/>
    </source>
</evidence>
<accession>A0ABU7QZW7</accession>
<keyword evidence="1" id="KW-0812">Transmembrane</keyword>
<keyword evidence="1" id="KW-1133">Transmembrane helix</keyword>
<keyword evidence="1" id="KW-0472">Membrane</keyword>
<evidence type="ECO:0000313" key="2">
    <source>
        <dbReference type="EMBL" id="MEE6128090.1"/>
    </source>
</evidence>
<evidence type="ECO:0000313" key="3">
    <source>
        <dbReference type="Proteomes" id="UP001350005"/>
    </source>
</evidence>
<comment type="caution">
    <text evidence="2">The sequence shown here is derived from an EMBL/GenBank/DDBJ whole genome shotgun (WGS) entry which is preliminary data.</text>
</comment>
<reference evidence="2 3" key="1">
    <citation type="submission" date="2024-01" db="EMBL/GenBank/DDBJ databases">
        <title>Whole genome of Chryseobacterium arthrosphaerae NNCa 2741.</title>
        <authorList>
            <person name="Boriskina E.V."/>
            <person name="Gordinskaya N.A."/>
            <person name="Kropotov V.S."/>
            <person name="Alekseeva A.E."/>
            <person name="Makhova M.A."/>
            <person name="Kryazhev D.V."/>
            <person name="Shkurkina I.S."/>
        </authorList>
    </citation>
    <scope>NUCLEOTIDE SEQUENCE [LARGE SCALE GENOMIC DNA]</scope>
    <source>
        <strain evidence="2 3">NNCa 2741</strain>
    </source>
</reference>
<dbReference type="Proteomes" id="UP001350005">
    <property type="component" value="Unassembled WGS sequence"/>
</dbReference>